<dbReference type="Proteomes" id="UP001459277">
    <property type="component" value="Unassembled WGS sequence"/>
</dbReference>
<name>A0AAW2BEF4_9ROSI</name>
<keyword evidence="3" id="KW-1185">Reference proteome</keyword>
<organism evidence="2 3">
    <name type="scientific">Lithocarpus litseifolius</name>
    <dbReference type="NCBI Taxonomy" id="425828"/>
    <lineage>
        <taxon>Eukaryota</taxon>
        <taxon>Viridiplantae</taxon>
        <taxon>Streptophyta</taxon>
        <taxon>Embryophyta</taxon>
        <taxon>Tracheophyta</taxon>
        <taxon>Spermatophyta</taxon>
        <taxon>Magnoliopsida</taxon>
        <taxon>eudicotyledons</taxon>
        <taxon>Gunneridae</taxon>
        <taxon>Pentapetalae</taxon>
        <taxon>rosids</taxon>
        <taxon>fabids</taxon>
        <taxon>Fagales</taxon>
        <taxon>Fagaceae</taxon>
        <taxon>Lithocarpus</taxon>
    </lineage>
</organism>
<proteinExistence type="predicted"/>
<evidence type="ECO:0000313" key="3">
    <source>
        <dbReference type="Proteomes" id="UP001459277"/>
    </source>
</evidence>
<evidence type="ECO:0000313" key="2">
    <source>
        <dbReference type="EMBL" id="KAK9983793.1"/>
    </source>
</evidence>
<dbReference type="AlphaFoldDB" id="A0AAW2BEF4"/>
<comment type="caution">
    <text evidence="2">The sequence shown here is derived from an EMBL/GenBank/DDBJ whole genome shotgun (WGS) entry which is preliminary data.</text>
</comment>
<dbReference type="PANTHER" id="PTHR35686:SF1">
    <property type="entry name" value="KINETOCHORE PROTEIN"/>
    <property type="match status" value="1"/>
</dbReference>
<gene>
    <name evidence="2" type="ORF">SO802_033318</name>
</gene>
<reference evidence="2 3" key="1">
    <citation type="submission" date="2024-01" db="EMBL/GenBank/DDBJ databases">
        <title>A telomere-to-telomere, gap-free genome of sweet tea (Lithocarpus litseifolius).</title>
        <authorList>
            <person name="Zhou J."/>
        </authorList>
    </citation>
    <scope>NUCLEOTIDE SEQUENCE [LARGE SCALE GENOMIC DNA]</scope>
    <source>
        <strain evidence="2">Zhou-2022a</strain>
        <tissue evidence="2">Leaf</tissue>
    </source>
</reference>
<feature type="compositionally biased region" description="Basic and acidic residues" evidence="1">
    <location>
        <begin position="407"/>
        <end position="416"/>
    </location>
</feature>
<feature type="region of interest" description="Disordered" evidence="1">
    <location>
        <begin position="388"/>
        <end position="416"/>
    </location>
</feature>
<accession>A0AAW2BEF4</accession>
<dbReference type="PANTHER" id="PTHR35686">
    <property type="entry name" value="KINETOCHORE PROTEIN"/>
    <property type="match status" value="1"/>
</dbReference>
<sequence length="455" mass="51201">MFVAVGLYFPICGHFGAINKLFGGILFTRLLQELWALRRQMPQAPPHFENPRRNADEDDVVPEPKRHGRFGVWLRNWKRRGREGVGGWERRVSSDDGNAQERVGREEPIPRHHLVVQDFGRTQKKEHLLELSNLADCPLFKANTASSYTVFENDTHVSLEDEDVEMPEFRNEARKAFMCDPDEEIISDDEVNNVVSKFSDSSDAKKLHEDNLCRFGSGVQDGAQTWSAVNKEAEALLHLNENASTHSAYSKASKSYKGVRCRVKQKFSFRFQSRKEEPSWPSLSKDENDVSFEVREAPERLDTFEPRSEEHSIAEVLDDCQRENQFQSENLHAQVGALGHGCTEPSMAELLDGLQDRASLQKGVSKKCSRTKAKRVQIVAKKIISPLGDGTVDREDSSESMGSGSSSEDKATDQKLKVTVPEMKRQTMADRFQETLGATFLNDEGALVAVPKSSG</sequence>
<evidence type="ECO:0000256" key="1">
    <source>
        <dbReference type="SAM" id="MobiDB-lite"/>
    </source>
</evidence>
<protein>
    <submittedName>
        <fullName evidence="2">Uncharacterized protein</fullName>
    </submittedName>
</protein>
<dbReference type="EMBL" id="JAZDWU010000012">
    <property type="protein sequence ID" value="KAK9983793.1"/>
    <property type="molecule type" value="Genomic_DNA"/>
</dbReference>